<dbReference type="Proteomes" id="UP000190061">
    <property type="component" value="Unassembled WGS sequence"/>
</dbReference>
<dbReference type="OrthoDB" id="9792392at2"/>
<evidence type="ECO:0000313" key="1">
    <source>
        <dbReference type="EMBL" id="SKA12667.1"/>
    </source>
</evidence>
<protein>
    <submittedName>
        <fullName evidence="1">Uncharacterized conserved protein YbaA, DUF1428 family</fullName>
    </submittedName>
</protein>
<proteinExistence type="predicted"/>
<dbReference type="STRING" id="1122188.SAMN02745674_02064"/>
<reference evidence="1 2" key="1">
    <citation type="submission" date="2017-02" db="EMBL/GenBank/DDBJ databases">
        <authorList>
            <person name="Peterson S.W."/>
        </authorList>
    </citation>
    <scope>NUCLEOTIDE SEQUENCE [LARGE SCALE GENOMIC DNA]</scope>
    <source>
        <strain evidence="1 2">DSM 21749</strain>
    </source>
</reference>
<dbReference type="Gene3D" id="3.30.70.100">
    <property type="match status" value="2"/>
</dbReference>
<gene>
    <name evidence="1" type="ORF">SAMN02745674_02064</name>
</gene>
<dbReference type="InterPro" id="IPR009874">
    <property type="entry name" value="DUF1428"/>
</dbReference>
<organism evidence="1 2">
    <name type="scientific">Lysobacter spongiicola DSM 21749</name>
    <dbReference type="NCBI Taxonomy" id="1122188"/>
    <lineage>
        <taxon>Bacteria</taxon>
        <taxon>Pseudomonadati</taxon>
        <taxon>Pseudomonadota</taxon>
        <taxon>Gammaproteobacteria</taxon>
        <taxon>Lysobacterales</taxon>
        <taxon>Lysobacteraceae</taxon>
        <taxon>Novilysobacter</taxon>
    </lineage>
</organism>
<evidence type="ECO:0000313" key="2">
    <source>
        <dbReference type="Proteomes" id="UP000190061"/>
    </source>
</evidence>
<keyword evidence="2" id="KW-1185">Reference proteome</keyword>
<dbReference type="Pfam" id="PF07237">
    <property type="entry name" value="DUF1428"/>
    <property type="match status" value="2"/>
</dbReference>
<dbReference type="SUPFAM" id="SSF54909">
    <property type="entry name" value="Dimeric alpha+beta barrel"/>
    <property type="match status" value="2"/>
</dbReference>
<accession>A0A1T4R9Q8</accession>
<name>A0A1T4R9Q8_9GAMM</name>
<sequence length="241" mass="26621">MTYYTGSIAAVPTTNRQAYIEHATAAWPLFQGYGATRMVEAWGVDVPHGKVTDFHRAVEAKDDESVVFSWIAWPDKATADAAWPKMESDPAMKTLPEMPFDGRRMIFGGFSPVFTQGQAAGQGYYQGFALAVPAANRAAYVDMAKQGWEMFQKGGAVGMVEAWGEDVPRGKRTDFYRATQAEGDEVPVFSWMVWPDRATCDAAAKAMDEGMDCQDMPEMPFDGKRMFWGGFEPVFDSGARA</sequence>
<dbReference type="InterPro" id="IPR011008">
    <property type="entry name" value="Dimeric_a/b-barrel"/>
</dbReference>
<dbReference type="EMBL" id="FUXP01000007">
    <property type="protein sequence ID" value="SKA12667.1"/>
    <property type="molecule type" value="Genomic_DNA"/>
</dbReference>
<dbReference type="AlphaFoldDB" id="A0A1T4R9Q8"/>